<reference evidence="2" key="1">
    <citation type="submission" date="2015-10" db="EMBL/GenBank/DDBJ databases">
        <authorList>
            <person name="Gilbert D.G."/>
        </authorList>
    </citation>
    <scope>NUCLEOTIDE SEQUENCE</scope>
    <source>
        <strain evidence="2">Lp167-67</strain>
    </source>
</reference>
<evidence type="ECO:0000313" key="3">
    <source>
        <dbReference type="EMBL" id="NME22384.1"/>
    </source>
</evidence>
<dbReference type="AlphaFoldDB" id="A0A0U5JZP5"/>
<name>A0A0U5JZP5_LIMRT</name>
<keyword evidence="1" id="KW-0812">Transmembrane</keyword>
<dbReference type="RefSeq" id="WP_063164273.1">
    <property type="nucleotide sequence ID" value="NZ_CP014786.1"/>
</dbReference>
<feature type="transmembrane region" description="Helical" evidence="1">
    <location>
        <begin position="45"/>
        <end position="66"/>
    </location>
</feature>
<accession>A0A0U5JZP5</accession>
<dbReference type="EMBL" id="LN887772">
    <property type="protein sequence ID" value="CUR43384.1"/>
    <property type="molecule type" value="Genomic_DNA"/>
</dbReference>
<feature type="transmembrane region" description="Helical" evidence="1">
    <location>
        <begin position="12"/>
        <end position="33"/>
    </location>
</feature>
<keyword evidence="1" id="KW-0472">Membrane</keyword>
<gene>
    <name evidence="3" type="ORF">HF865_06715</name>
    <name evidence="2" type="ORF">LRLP16767_LRLP167_01183</name>
</gene>
<dbReference type="Proteomes" id="UP000587270">
    <property type="component" value="Unassembled WGS sequence"/>
</dbReference>
<keyword evidence="1" id="KW-1133">Transmembrane helix</keyword>
<sequence>MKSVFEALAKFLVGFLTAIIVSNKANILLKLLINMGIHNRSLQNTIVSLLVTFFVTCIVAILDHVYTNILFPMKINITSEQNEVKFKPNNNIYEPQRLNMHYEITPGGSLTMWMLKRLNVDLLVFFNPNYIDIALEEDKKWDFSGKEQEGLGFTEKMNQLHFLVLNSYFSEGKANKKYTVSVGMEICPKRIQNQEISLDYAMKSKKKMISTLLCKVHICDFKCKGVTDE</sequence>
<dbReference type="EMBL" id="JABAFN010000023">
    <property type="protein sequence ID" value="NME22384.1"/>
    <property type="molecule type" value="Genomic_DNA"/>
</dbReference>
<evidence type="ECO:0000256" key="1">
    <source>
        <dbReference type="SAM" id="Phobius"/>
    </source>
</evidence>
<protein>
    <submittedName>
        <fullName evidence="2">Uncharacterized protein</fullName>
    </submittedName>
</protein>
<evidence type="ECO:0000313" key="2">
    <source>
        <dbReference type="EMBL" id="CUR43384.1"/>
    </source>
</evidence>
<reference evidence="3 4" key="2">
    <citation type="submission" date="2020-04" db="EMBL/GenBank/DDBJ databases">
        <authorList>
            <person name="Hitch T.C.A."/>
            <person name="Wylensek D."/>
            <person name="Clavel T."/>
        </authorList>
    </citation>
    <scope>NUCLEOTIDE SEQUENCE [LARGE SCALE GENOMIC DNA]</scope>
    <source>
        <strain evidence="3 4">WCA-386-APC-4I</strain>
    </source>
</reference>
<evidence type="ECO:0000313" key="4">
    <source>
        <dbReference type="Proteomes" id="UP000587270"/>
    </source>
</evidence>
<proteinExistence type="predicted"/>
<organism evidence="2">
    <name type="scientific">Limosilactobacillus reuteri</name>
    <name type="common">Lactobacillus reuteri</name>
    <dbReference type="NCBI Taxonomy" id="1598"/>
    <lineage>
        <taxon>Bacteria</taxon>
        <taxon>Bacillati</taxon>
        <taxon>Bacillota</taxon>
        <taxon>Bacilli</taxon>
        <taxon>Lactobacillales</taxon>
        <taxon>Lactobacillaceae</taxon>
        <taxon>Limosilactobacillus</taxon>
    </lineage>
</organism>